<feature type="non-terminal residue" evidence="1">
    <location>
        <position position="116"/>
    </location>
</feature>
<name>A0A0B7ADU2_9EUPU</name>
<organism evidence="1">
    <name type="scientific">Arion vulgaris</name>
    <dbReference type="NCBI Taxonomy" id="1028688"/>
    <lineage>
        <taxon>Eukaryota</taxon>
        <taxon>Metazoa</taxon>
        <taxon>Spiralia</taxon>
        <taxon>Lophotrochozoa</taxon>
        <taxon>Mollusca</taxon>
        <taxon>Gastropoda</taxon>
        <taxon>Heterobranchia</taxon>
        <taxon>Euthyneura</taxon>
        <taxon>Panpulmonata</taxon>
        <taxon>Eupulmonata</taxon>
        <taxon>Stylommatophora</taxon>
        <taxon>Helicina</taxon>
        <taxon>Arionoidea</taxon>
        <taxon>Arionidae</taxon>
        <taxon>Arion</taxon>
    </lineage>
</organism>
<accession>A0A0B7ADU2</accession>
<sequence>EILDKHNLCLVFSFDVLDFAQLHKVIKVLHANAVPNLHLASLLTSGTGSKTFVTQCETGVDYLIRCGRFSEAQELTKVAGVSYEKVTISQLKEEKRQLVTCGVWSAKFARAQFWNK</sequence>
<proteinExistence type="predicted"/>
<reference evidence="1" key="1">
    <citation type="submission" date="2014-12" db="EMBL/GenBank/DDBJ databases">
        <title>Insight into the proteome of Arion vulgaris.</title>
        <authorList>
            <person name="Aradska J."/>
            <person name="Bulat T."/>
            <person name="Smidak R."/>
            <person name="Sarate P."/>
            <person name="Gangsoo J."/>
            <person name="Sialana F."/>
            <person name="Bilban M."/>
            <person name="Lubec G."/>
        </authorList>
    </citation>
    <scope>NUCLEOTIDE SEQUENCE</scope>
    <source>
        <tissue evidence="1">Skin</tissue>
    </source>
</reference>
<evidence type="ECO:0000313" key="1">
    <source>
        <dbReference type="EMBL" id="CEK78807.1"/>
    </source>
</evidence>
<protein>
    <submittedName>
        <fullName evidence="1">Uncharacterized protein</fullName>
    </submittedName>
</protein>
<dbReference type="AlphaFoldDB" id="A0A0B7ADU2"/>
<dbReference type="EMBL" id="HACG01031942">
    <property type="protein sequence ID" value="CEK78807.1"/>
    <property type="molecule type" value="Transcribed_RNA"/>
</dbReference>
<feature type="non-terminal residue" evidence="1">
    <location>
        <position position="1"/>
    </location>
</feature>
<gene>
    <name evidence="1" type="primary">ORF111995</name>
</gene>